<comment type="caution">
    <text evidence="1">The sequence shown here is derived from an EMBL/GenBank/DDBJ whole genome shotgun (WGS) entry which is preliminary data.</text>
</comment>
<evidence type="ECO:0000313" key="2">
    <source>
        <dbReference type="Proteomes" id="UP001078573"/>
    </source>
</evidence>
<name>A0A9Q4E6L6_BACSC</name>
<dbReference type="EMBL" id="JALAPQ010000021">
    <property type="protein sequence ID" value="MCY8458512.1"/>
    <property type="molecule type" value="Genomic_DNA"/>
</dbReference>
<protein>
    <submittedName>
        <fullName evidence="1">Immunity 50 family protein</fullName>
    </submittedName>
</protein>
<proteinExistence type="predicted"/>
<organism evidence="1 2">
    <name type="scientific">Bacillus spizizenii</name>
    <name type="common">Bacillus subtilis subsp. spizizenii</name>
    <dbReference type="NCBI Taxonomy" id="96241"/>
    <lineage>
        <taxon>Bacteria</taxon>
        <taxon>Bacillati</taxon>
        <taxon>Bacillota</taxon>
        <taxon>Bacilli</taxon>
        <taxon>Bacillales</taxon>
        <taxon>Bacillaceae</taxon>
        <taxon>Bacillus</taxon>
    </lineage>
</organism>
<evidence type="ECO:0000313" key="1">
    <source>
        <dbReference type="EMBL" id="MCY8458512.1"/>
    </source>
</evidence>
<sequence>MINEEKFMNPQAIINIFGSMPNFTDAELMNVELNRDGPCLFVRLMTKEVVENKPKRWGKWDVVYIEMYFTGVQDLLIKNLGTNNIVDQFEISELNGNGSLKIKCNNQMQIECLFDWARIENITPGLLGIS</sequence>
<dbReference type="Pfam" id="PF15594">
    <property type="entry name" value="Imm50"/>
    <property type="match status" value="1"/>
</dbReference>
<accession>A0A9Q4E6L6</accession>
<gene>
    <name evidence="1" type="ORF">MOC89_16740</name>
</gene>
<dbReference type="InterPro" id="IPR028957">
    <property type="entry name" value="Imm50"/>
</dbReference>
<dbReference type="Proteomes" id="UP001078573">
    <property type="component" value="Unassembled WGS sequence"/>
</dbReference>
<dbReference type="AlphaFoldDB" id="A0A9Q4E6L6"/>
<reference evidence="1" key="1">
    <citation type="submission" date="2022-02" db="EMBL/GenBank/DDBJ databases">
        <title>Crop Bioprotection Bacillus Genome Sequencing.</title>
        <authorList>
            <person name="Dunlap C."/>
        </authorList>
    </citation>
    <scope>NUCLEOTIDE SEQUENCE</scope>
    <source>
        <strain evidence="1">WR1O2A-53</strain>
    </source>
</reference>